<accession>A0ABN1D6S7</accession>
<organism evidence="1 2">
    <name type="scientific">Saccharopolyspora thermophila</name>
    <dbReference type="NCBI Taxonomy" id="89367"/>
    <lineage>
        <taxon>Bacteria</taxon>
        <taxon>Bacillati</taxon>
        <taxon>Actinomycetota</taxon>
        <taxon>Actinomycetes</taxon>
        <taxon>Pseudonocardiales</taxon>
        <taxon>Pseudonocardiaceae</taxon>
        <taxon>Saccharopolyspora</taxon>
    </lineage>
</organism>
<keyword evidence="2" id="KW-1185">Reference proteome</keyword>
<evidence type="ECO:0008006" key="3">
    <source>
        <dbReference type="Google" id="ProtNLM"/>
    </source>
</evidence>
<name>A0ABN1D6S7_9PSEU</name>
<evidence type="ECO:0000313" key="2">
    <source>
        <dbReference type="Proteomes" id="UP001500220"/>
    </source>
</evidence>
<comment type="caution">
    <text evidence="1">The sequence shown here is derived from an EMBL/GenBank/DDBJ whole genome shotgun (WGS) entry which is preliminary data.</text>
</comment>
<dbReference type="EMBL" id="BAAAHC010000019">
    <property type="protein sequence ID" value="GAA0535595.1"/>
    <property type="molecule type" value="Genomic_DNA"/>
</dbReference>
<gene>
    <name evidence="1" type="ORF">GCM10009545_42770</name>
</gene>
<reference evidence="1 2" key="1">
    <citation type="journal article" date="2019" name="Int. J. Syst. Evol. Microbiol.">
        <title>The Global Catalogue of Microorganisms (GCM) 10K type strain sequencing project: providing services to taxonomists for standard genome sequencing and annotation.</title>
        <authorList>
            <consortium name="The Broad Institute Genomics Platform"/>
            <consortium name="The Broad Institute Genome Sequencing Center for Infectious Disease"/>
            <person name="Wu L."/>
            <person name="Ma J."/>
        </authorList>
    </citation>
    <scope>NUCLEOTIDE SEQUENCE [LARGE SCALE GENOMIC DNA]</scope>
    <source>
        <strain evidence="1 2">JCM 10664</strain>
    </source>
</reference>
<proteinExistence type="predicted"/>
<sequence>MGSGSALVIAVVVVVAVGFPAVAATVCPGCYGFVAVGPGAYAGSGLSEAQRQRVVDAVVAARQRVHEFYGGVVSSPRLLVCLDDDCYRRIGGGRERGVAVLNRAVLLSPRGVDPVIASHEMSHVELRHRLGAHADQVPQWFDEGLAVLVSGDPRYLHTGGDRCRVAPTGPLPGTLDEWLRAASADEQTYARAACRVSRWIDARGGGRAAVAELVARLTAGELFAAVVPD</sequence>
<dbReference type="Proteomes" id="UP001500220">
    <property type="component" value="Unassembled WGS sequence"/>
</dbReference>
<evidence type="ECO:0000313" key="1">
    <source>
        <dbReference type="EMBL" id="GAA0535595.1"/>
    </source>
</evidence>
<protein>
    <recommendedName>
        <fullName evidence="3">Peptidase MA superfamily</fullName>
    </recommendedName>
</protein>